<dbReference type="EMBL" id="CP029487">
    <property type="protein sequence ID" value="QCT73527.1"/>
    <property type="molecule type" value="Genomic_DNA"/>
</dbReference>
<protein>
    <submittedName>
        <fullName evidence="2">Uncharacterized protein</fullName>
    </submittedName>
</protein>
<keyword evidence="1" id="KW-1133">Transmembrane helix</keyword>
<sequence length="76" mass="8715">MENGEFMNELACQFDLISNLPGQICFLNSQFSILNSQLRNLLYLLKSFFLVLTAAFLTAKIIILGPKQKKSPQWDF</sequence>
<reference evidence="2 3" key="1">
    <citation type="submission" date="2018-05" db="EMBL/GenBank/DDBJ databases">
        <title>Genome comparison of Eubacterium sp.</title>
        <authorList>
            <person name="Feng Y."/>
            <person name="Sanchez-Andrea I."/>
            <person name="Stams A.J.M."/>
            <person name="De Vos W.M."/>
        </authorList>
    </citation>
    <scope>NUCLEOTIDE SEQUENCE [LARGE SCALE GENOMIC DNA]</scope>
    <source>
        <strain evidence="2 3">YI</strain>
    </source>
</reference>
<evidence type="ECO:0000256" key="1">
    <source>
        <dbReference type="SAM" id="Phobius"/>
    </source>
</evidence>
<evidence type="ECO:0000313" key="3">
    <source>
        <dbReference type="Proteomes" id="UP000218387"/>
    </source>
</evidence>
<gene>
    <name evidence="2" type="ORF">CPZ25_020195</name>
</gene>
<feature type="transmembrane region" description="Helical" evidence="1">
    <location>
        <begin position="41"/>
        <end position="63"/>
    </location>
</feature>
<dbReference type="KEGG" id="emt:CPZ25_020195"/>
<accession>A0A4P9CCZ0</accession>
<evidence type="ECO:0000313" key="2">
    <source>
        <dbReference type="EMBL" id="QCT73527.1"/>
    </source>
</evidence>
<keyword evidence="1" id="KW-0812">Transmembrane</keyword>
<keyword evidence="1" id="KW-0472">Membrane</keyword>
<name>A0A4P9CCZ0_EUBML</name>
<dbReference type="RefSeq" id="WP_096919254.1">
    <property type="nucleotide sequence ID" value="NZ_CP029487.1"/>
</dbReference>
<proteinExistence type="predicted"/>
<dbReference type="AlphaFoldDB" id="A0A4P9CCZ0"/>
<organism evidence="2 3">
    <name type="scientific">Eubacterium maltosivorans</name>
    <dbReference type="NCBI Taxonomy" id="2041044"/>
    <lineage>
        <taxon>Bacteria</taxon>
        <taxon>Bacillati</taxon>
        <taxon>Bacillota</taxon>
        <taxon>Clostridia</taxon>
        <taxon>Eubacteriales</taxon>
        <taxon>Eubacteriaceae</taxon>
        <taxon>Eubacterium</taxon>
    </lineage>
</organism>
<keyword evidence="3" id="KW-1185">Reference proteome</keyword>
<dbReference type="Proteomes" id="UP000218387">
    <property type="component" value="Chromosome"/>
</dbReference>